<dbReference type="GO" id="GO:0071897">
    <property type="term" value="P:DNA biosynthetic process"/>
    <property type="evidence" value="ECO:0007669"/>
    <property type="project" value="UniProtKB-ARBA"/>
</dbReference>
<name>A0AA88IG53_ARTSF</name>
<accession>A0AA88IG53</accession>
<comment type="caution">
    <text evidence="2">The sequence shown here is derived from an EMBL/GenBank/DDBJ whole genome shotgun (WGS) entry which is preliminary data.</text>
</comment>
<protein>
    <recommendedName>
        <fullName evidence="1">Reverse transcriptase/retrotransposon-derived protein RNase H-like domain-containing protein</fullName>
    </recommendedName>
</protein>
<dbReference type="Pfam" id="PF17919">
    <property type="entry name" value="RT_RNaseH_2"/>
    <property type="match status" value="1"/>
</dbReference>
<dbReference type="Proteomes" id="UP001187531">
    <property type="component" value="Unassembled WGS sequence"/>
</dbReference>
<evidence type="ECO:0000259" key="1">
    <source>
        <dbReference type="Pfam" id="PF17919"/>
    </source>
</evidence>
<dbReference type="SUPFAM" id="SSF56672">
    <property type="entry name" value="DNA/RNA polymerases"/>
    <property type="match status" value="1"/>
</dbReference>
<dbReference type="InterPro" id="IPR043502">
    <property type="entry name" value="DNA/RNA_pol_sf"/>
</dbReference>
<dbReference type="Gene3D" id="3.30.70.270">
    <property type="match status" value="1"/>
</dbReference>
<dbReference type="InterPro" id="IPR043128">
    <property type="entry name" value="Rev_trsase/Diguanyl_cyclase"/>
</dbReference>
<dbReference type="InterPro" id="IPR051320">
    <property type="entry name" value="Viral_Replic_Matur_Polypro"/>
</dbReference>
<evidence type="ECO:0000313" key="2">
    <source>
        <dbReference type="EMBL" id="KAK2726141.1"/>
    </source>
</evidence>
<proteinExistence type="predicted"/>
<sequence>MVLLNIVQLASEAKMGHQGKIPTKGPPIRKKPYKTPYHLRSWVDKQIKDMETQGVIKEAVSEWCHQINQATIFPNPDKLEIIKQLKPLNNQKTCRSVCGVLSYFQCYVQNYTSIAKPLTNLLKTSENFECPPEAVEALSRLKQELLKAPVKITDASSVSSVINGGIGAVLFNINHNGKESIVQYTSRALSEDERKDSTIERERLAVVVYMEHF</sequence>
<gene>
    <name evidence="2" type="ORF">QYM36_000559</name>
</gene>
<reference evidence="2" key="1">
    <citation type="submission" date="2023-07" db="EMBL/GenBank/DDBJ databases">
        <title>Chromosome-level genome assembly of Artemia franciscana.</title>
        <authorList>
            <person name="Jo E."/>
        </authorList>
    </citation>
    <scope>NUCLEOTIDE SEQUENCE</scope>
    <source>
        <tissue evidence="2">Whole body</tissue>
    </source>
</reference>
<organism evidence="2 3">
    <name type="scientific">Artemia franciscana</name>
    <name type="common">Brine shrimp</name>
    <name type="synonym">Artemia sanfranciscana</name>
    <dbReference type="NCBI Taxonomy" id="6661"/>
    <lineage>
        <taxon>Eukaryota</taxon>
        <taxon>Metazoa</taxon>
        <taxon>Ecdysozoa</taxon>
        <taxon>Arthropoda</taxon>
        <taxon>Crustacea</taxon>
        <taxon>Branchiopoda</taxon>
        <taxon>Anostraca</taxon>
        <taxon>Artemiidae</taxon>
        <taxon>Artemia</taxon>
    </lineage>
</organism>
<dbReference type="PANTHER" id="PTHR33064:SF37">
    <property type="entry name" value="RIBONUCLEASE H"/>
    <property type="match status" value="1"/>
</dbReference>
<dbReference type="EMBL" id="JAVRJZ010000002">
    <property type="protein sequence ID" value="KAK2726141.1"/>
    <property type="molecule type" value="Genomic_DNA"/>
</dbReference>
<keyword evidence="3" id="KW-1185">Reference proteome</keyword>
<evidence type="ECO:0000313" key="3">
    <source>
        <dbReference type="Proteomes" id="UP001187531"/>
    </source>
</evidence>
<feature type="domain" description="Reverse transcriptase/retrotransposon-derived protein RNase H-like" evidence="1">
    <location>
        <begin position="162"/>
        <end position="213"/>
    </location>
</feature>
<dbReference type="InterPro" id="IPR041577">
    <property type="entry name" value="RT_RNaseH_2"/>
</dbReference>
<dbReference type="AlphaFoldDB" id="A0AA88IG53"/>
<dbReference type="PANTHER" id="PTHR33064">
    <property type="entry name" value="POL PROTEIN"/>
    <property type="match status" value="1"/>
</dbReference>